<dbReference type="InterPro" id="IPR000408">
    <property type="entry name" value="Reg_chr_condens"/>
</dbReference>
<reference evidence="4" key="1">
    <citation type="journal article" date="2013" name="Nat. Biotechnol.">
        <title>Draft genome sequence of chickpea (Cicer arietinum) provides a resource for trait improvement.</title>
        <authorList>
            <person name="Varshney R.K."/>
            <person name="Song C."/>
            <person name="Saxena R.K."/>
            <person name="Azam S."/>
            <person name="Yu S."/>
            <person name="Sharpe A.G."/>
            <person name="Cannon S."/>
            <person name="Baek J."/>
            <person name="Rosen B.D."/>
            <person name="Tar'an B."/>
            <person name="Millan T."/>
            <person name="Zhang X."/>
            <person name="Ramsay L.D."/>
            <person name="Iwata A."/>
            <person name="Wang Y."/>
            <person name="Nelson W."/>
            <person name="Farmer A.D."/>
            <person name="Gaur P.M."/>
            <person name="Soderlund C."/>
            <person name="Penmetsa R.V."/>
            <person name="Xu C."/>
            <person name="Bharti A.K."/>
            <person name="He W."/>
            <person name="Winter P."/>
            <person name="Zhao S."/>
            <person name="Hane J.K."/>
            <person name="Carrasquilla-Garcia N."/>
            <person name="Condie J.A."/>
            <person name="Upadhyaya H.D."/>
            <person name="Luo M.C."/>
            <person name="Thudi M."/>
            <person name="Gowda C.L."/>
            <person name="Singh N.P."/>
            <person name="Lichtenzveig J."/>
            <person name="Gali K.K."/>
            <person name="Rubio J."/>
            <person name="Nadarajan N."/>
            <person name="Dolezel J."/>
            <person name="Bansal K.C."/>
            <person name="Xu X."/>
            <person name="Edwards D."/>
            <person name="Zhang G."/>
            <person name="Kahl G."/>
            <person name="Gil J."/>
            <person name="Singh K.B."/>
            <person name="Datta S.K."/>
            <person name="Jackson S.A."/>
            <person name="Wang J."/>
            <person name="Cook D.R."/>
        </authorList>
    </citation>
    <scope>NUCLEOTIDE SEQUENCE [LARGE SCALE GENOMIC DNA]</scope>
    <source>
        <strain evidence="4">cv. CDC Frontier</strain>
    </source>
</reference>
<keyword evidence="1" id="KW-0677">Repeat</keyword>
<feature type="repeat" description="RCC1" evidence="2">
    <location>
        <begin position="395"/>
        <end position="449"/>
    </location>
</feature>
<dbReference type="PROSITE" id="PS50012">
    <property type="entry name" value="RCC1_3"/>
    <property type="match status" value="5"/>
</dbReference>
<feature type="repeat" description="RCC1" evidence="2">
    <location>
        <begin position="183"/>
        <end position="235"/>
    </location>
</feature>
<dbReference type="KEGG" id="cam:101509448"/>
<feature type="repeat" description="RCC1" evidence="2">
    <location>
        <begin position="343"/>
        <end position="394"/>
    </location>
</feature>
<dbReference type="PaxDb" id="3827-XP_004487688.1"/>
<dbReference type="RefSeq" id="XP_004487688.1">
    <property type="nucleotide sequence ID" value="XM_004487631.3"/>
</dbReference>
<dbReference type="SUPFAM" id="SSF50985">
    <property type="entry name" value="RCC1/BLIP-II"/>
    <property type="match status" value="2"/>
</dbReference>
<evidence type="ECO:0000256" key="2">
    <source>
        <dbReference type="PROSITE-ProRule" id="PRU00235"/>
    </source>
</evidence>
<evidence type="ECO:0000313" key="5">
    <source>
        <dbReference type="RefSeq" id="XP_004487688.1"/>
    </source>
</evidence>
<evidence type="ECO:0000259" key="3">
    <source>
        <dbReference type="Pfam" id="PF25390"/>
    </source>
</evidence>
<name>A0A1S2XDK7_CICAR</name>
<dbReference type="Pfam" id="PF00415">
    <property type="entry name" value="RCC1"/>
    <property type="match status" value="1"/>
</dbReference>
<evidence type="ECO:0000313" key="4">
    <source>
        <dbReference type="Proteomes" id="UP000087171"/>
    </source>
</evidence>
<dbReference type="PANTHER" id="PTHR22870">
    <property type="entry name" value="REGULATOR OF CHROMOSOME CONDENSATION"/>
    <property type="match status" value="1"/>
</dbReference>
<dbReference type="OrthoDB" id="5981550at2759"/>
<keyword evidence="5" id="KW-0675">Receptor</keyword>
<proteinExistence type="predicted"/>
<dbReference type="AlphaFoldDB" id="A0A1S2XDK7"/>
<dbReference type="PRINTS" id="PR00633">
    <property type="entry name" value="RCCNDNSATION"/>
</dbReference>
<dbReference type="InterPro" id="IPR009091">
    <property type="entry name" value="RCC1/BLIP-II"/>
</dbReference>
<dbReference type="Proteomes" id="UP000087171">
    <property type="component" value="Chromosome Ca1"/>
</dbReference>
<dbReference type="eggNOG" id="KOG1426">
    <property type="taxonomic scope" value="Eukaryota"/>
</dbReference>
<dbReference type="GeneID" id="101509448"/>
<dbReference type="InterPro" id="IPR051210">
    <property type="entry name" value="Ub_ligase/GEF_domain"/>
</dbReference>
<sequence>MVDRYRPVSIEELPSHLILEILCSGKLSAIDLVCLEFTSKTFGASNHGFYPFKFKSLIDFAAFQLCASNATYSMMGLNSQRELYDRCGGNWKRVLRFLQSVEQSSDMVDTSSGNMQITTGKYHTLAISNSSVYSCGSSLCGVLGQGPETTQRTSFTRIDFPPLAHVVHVSASYNHAAFVMQSGEVFTCGDNSSSCCGHRDTSRPIFRPRLVESLKGIPCKQVAAGLNFTVFLTRQGHVYTCGANSHGQLGHGDTQDRPTPKMIEILGDVGPVVQVAAGPNFILSVTQDGGVYSFGSGSNFCLGHGEQHDELLPRSIQKFRRKNIHVVRVSSGDEHAVALDSNGFVYTWGKGYCGALGHGDEIEKTTPEILSSLKNHLAVQVCARKRKTFVLVDSGLVYGFGSMGFGSLGFLDRRVSDKVLKPRILNTLRSHHVSQISTGLYHTVVVTNRGQIFGFGDNERAQLGHDTLRECLEPTEIFIQNNNTTEDVDPML</sequence>
<gene>
    <name evidence="5" type="primary">LOC101509448</name>
</gene>
<feature type="repeat" description="RCC1" evidence="2">
    <location>
        <begin position="289"/>
        <end position="342"/>
    </location>
</feature>
<dbReference type="Pfam" id="PF25390">
    <property type="entry name" value="WD40_RLD"/>
    <property type="match status" value="1"/>
</dbReference>
<dbReference type="Gene3D" id="2.130.10.30">
    <property type="entry name" value="Regulator of chromosome condensation 1/beta-lactamase-inhibitor protein II"/>
    <property type="match status" value="2"/>
</dbReference>
<feature type="domain" description="RCC1-like" evidence="3">
    <location>
        <begin position="111"/>
        <end position="320"/>
    </location>
</feature>
<organism evidence="4 5">
    <name type="scientific">Cicer arietinum</name>
    <name type="common">Chickpea</name>
    <name type="synonym">Garbanzo</name>
    <dbReference type="NCBI Taxonomy" id="3827"/>
    <lineage>
        <taxon>Eukaryota</taxon>
        <taxon>Viridiplantae</taxon>
        <taxon>Streptophyta</taxon>
        <taxon>Embryophyta</taxon>
        <taxon>Tracheophyta</taxon>
        <taxon>Spermatophyta</taxon>
        <taxon>Magnoliopsida</taxon>
        <taxon>eudicotyledons</taxon>
        <taxon>Gunneridae</taxon>
        <taxon>Pentapetalae</taxon>
        <taxon>rosids</taxon>
        <taxon>fabids</taxon>
        <taxon>Fabales</taxon>
        <taxon>Fabaceae</taxon>
        <taxon>Papilionoideae</taxon>
        <taxon>50 kb inversion clade</taxon>
        <taxon>NPAAA clade</taxon>
        <taxon>Hologalegina</taxon>
        <taxon>IRL clade</taxon>
        <taxon>Cicereae</taxon>
        <taxon>Cicer</taxon>
    </lineage>
</organism>
<reference evidence="5" key="2">
    <citation type="submission" date="2025-08" db="UniProtKB">
        <authorList>
            <consortium name="RefSeq"/>
        </authorList>
    </citation>
    <scope>IDENTIFICATION</scope>
    <source>
        <tissue evidence="5">Etiolated seedlings</tissue>
    </source>
</reference>
<accession>A0A1S2XDK7</accession>
<dbReference type="InterPro" id="IPR058923">
    <property type="entry name" value="RCC1-like_dom"/>
</dbReference>
<dbReference type="PANTHER" id="PTHR22870:SF451">
    <property type="entry name" value="MJK13.9 PROTEIN"/>
    <property type="match status" value="1"/>
</dbReference>
<protein>
    <submittedName>
        <fullName evidence="5">Ultraviolet-B receptor UVR8</fullName>
    </submittedName>
</protein>
<evidence type="ECO:0000256" key="1">
    <source>
        <dbReference type="ARBA" id="ARBA00022737"/>
    </source>
</evidence>
<feature type="repeat" description="RCC1" evidence="2">
    <location>
        <begin position="236"/>
        <end position="288"/>
    </location>
</feature>
<dbReference type="Pfam" id="PF13540">
    <property type="entry name" value="RCC1_2"/>
    <property type="match status" value="1"/>
</dbReference>
<dbReference type="PROSITE" id="PS00626">
    <property type="entry name" value="RCC1_2"/>
    <property type="match status" value="2"/>
</dbReference>
<dbReference type="STRING" id="3827.A0A1S2XDK7"/>
<keyword evidence="4" id="KW-1185">Reference proteome</keyword>